<dbReference type="CDD" id="cd07251">
    <property type="entry name" value="VOC_like"/>
    <property type="match status" value="1"/>
</dbReference>
<dbReference type="AlphaFoldDB" id="A0A7T7WHC7"/>
<proteinExistence type="predicted"/>
<evidence type="ECO:0000313" key="3">
    <source>
        <dbReference type="Proteomes" id="UP000596079"/>
    </source>
</evidence>
<evidence type="ECO:0000259" key="1">
    <source>
        <dbReference type="PROSITE" id="PS51819"/>
    </source>
</evidence>
<dbReference type="InterPro" id="IPR004360">
    <property type="entry name" value="Glyas_Fos-R_dOase_dom"/>
</dbReference>
<dbReference type="EMBL" id="CP060811">
    <property type="protein sequence ID" value="QQN87753.1"/>
    <property type="molecule type" value="Genomic_DNA"/>
</dbReference>
<reference evidence="2 3" key="1">
    <citation type="submission" date="2020-08" db="EMBL/GenBank/DDBJ databases">
        <title>Emergence of ISAba1-mediated novel tet(X) in Acinetobacter variabilis from a chicken farm.</title>
        <authorList>
            <person name="Peng K."/>
            <person name="Li R."/>
        </authorList>
    </citation>
    <scope>NUCLEOTIDE SEQUENCE [LARGE SCALE GENOMIC DNA]</scope>
    <source>
        <strain evidence="2 3">XM9F202-2</strain>
    </source>
</reference>
<dbReference type="RefSeq" id="WP_179992769.1">
    <property type="nucleotide sequence ID" value="NZ_CP060811.1"/>
</dbReference>
<dbReference type="PROSITE" id="PS51819">
    <property type="entry name" value="VOC"/>
    <property type="match status" value="1"/>
</dbReference>
<dbReference type="PANTHER" id="PTHR36503:SF1">
    <property type="entry name" value="BLR2520 PROTEIN"/>
    <property type="match status" value="1"/>
</dbReference>
<sequence>MQARISVITLGVLDLEASLRFYRDGLGFPSEGIMGEEFEYGAVAFIQLQPGLKLALWPQRSIQQDTGLEPSPICPTQMTLGHNVYSPLEVDQAMAQAERAGAKIIKPAHTTFYGGYAGYFQDPNGHLWEIVWNPDLDKAELDKD</sequence>
<feature type="domain" description="VOC" evidence="1">
    <location>
        <begin position="4"/>
        <end position="133"/>
    </location>
</feature>
<dbReference type="InterPro" id="IPR029068">
    <property type="entry name" value="Glyas_Bleomycin-R_OHBP_Dase"/>
</dbReference>
<dbReference type="Gene3D" id="3.10.180.10">
    <property type="entry name" value="2,3-Dihydroxybiphenyl 1,2-Dioxygenase, domain 1"/>
    <property type="match status" value="1"/>
</dbReference>
<evidence type="ECO:0000313" key="2">
    <source>
        <dbReference type="EMBL" id="QQN87753.1"/>
    </source>
</evidence>
<name>A0A7T7WHC7_9GAMM</name>
<gene>
    <name evidence="2" type="ORF">IAQ69_13060</name>
</gene>
<dbReference type="InterPro" id="IPR037523">
    <property type="entry name" value="VOC_core"/>
</dbReference>
<accession>A0A7T7WHC7</accession>
<dbReference type="Proteomes" id="UP000596079">
    <property type="component" value="Chromosome"/>
</dbReference>
<protein>
    <submittedName>
        <fullName evidence="2">VOC family protein</fullName>
    </submittedName>
</protein>
<dbReference type="PANTHER" id="PTHR36503">
    <property type="entry name" value="BLR2520 PROTEIN"/>
    <property type="match status" value="1"/>
</dbReference>
<dbReference type="SUPFAM" id="SSF54593">
    <property type="entry name" value="Glyoxalase/Bleomycin resistance protein/Dihydroxybiphenyl dioxygenase"/>
    <property type="match status" value="1"/>
</dbReference>
<dbReference type="Pfam" id="PF00903">
    <property type="entry name" value="Glyoxalase"/>
    <property type="match status" value="1"/>
</dbReference>
<organism evidence="2 3">
    <name type="scientific">Acinetobacter variabilis</name>
    <dbReference type="NCBI Taxonomy" id="70346"/>
    <lineage>
        <taxon>Bacteria</taxon>
        <taxon>Pseudomonadati</taxon>
        <taxon>Pseudomonadota</taxon>
        <taxon>Gammaproteobacteria</taxon>
        <taxon>Moraxellales</taxon>
        <taxon>Moraxellaceae</taxon>
        <taxon>Acinetobacter</taxon>
    </lineage>
</organism>